<dbReference type="Gene3D" id="3.40.1090.10">
    <property type="entry name" value="Cytosolic phospholipase A2 catalytic domain"/>
    <property type="match status" value="1"/>
</dbReference>
<dbReference type="GO" id="GO:0046486">
    <property type="term" value="P:glycerolipid metabolic process"/>
    <property type="evidence" value="ECO:0007669"/>
    <property type="project" value="UniProtKB-ARBA"/>
</dbReference>
<dbReference type="PANTHER" id="PTHR24185:SF4">
    <property type="entry name" value="SERINE HYDROLASE, PUTATIVE (AFU_ORTHOLOGUE AFUA_2G07870)-RELATED"/>
    <property type="match status" value="1"/>
</dbReference>
<dbReference type="OMA" id="SADCTIW"/>
<comment type="caution">
    <text evidence="2">Lacks conserved residue(s) required for the propagation of feature annotation.</text>
</comment>
<gene>
    <name evidence="5" type="ORF">EPUS_07295</name>
</gene>
<evidence type="ECO:0000259" key="4">
    <source>
        <dbReference type="PROSITE" id="PS51635"/>
    </source>
</evidence>
<sequence>MEGYTTTLRRKDTTKGPPLRILSLDGGGVRGFSMLVLLEALMHRSFVEIHGRPPRPDEKLKPCDCFDLISGVGTGGLIALMLGRLRLDLETCKNVYVRMTRKVFETDKTIAGIPYKHTLFKASKLEEAIRECVREHTVLEEEGNDGTKAGGHEFQSLMSPTSAVEFPERAASVRSNASFTPNSPVQSLRNSIHGFRWGNPDASLYDGRENRTKTAVTAVFKGTPKNGHSILLRSYDSRKEPPPEFNCTIWQAGRATCATGLAFKPIAIGNSVFVDEGAGKYNPSPQILDEAAVNEWPGRDIGVFVSIGTGKRPGGTNNRQSEWYESFLGGTMGNFAEARRRLISKIENCEEIHQQMLNSHLQKRGVPLENYCRLNVEVGVGDFGMNENVLSPGYYCTDWLTTSVQKLIGEAAAKIGKIELTKRRLEGQSRYTNPNRGDLPSKGLPTPPSHPDAIELPGNDAPIHSPTSPYHTPRTSTINPPYPYDDTISSDDKFSLIPSVDGQHRISGEMPYRHSGEYNSPYNISPRRSGEDYARSDAPPIPPKTPIYGDGEGLRPPQTSRMSAGSQKLPYPDFDGPPIVNKLRKPQYNPG</sequence>
<keyword evidence="6" id="KW-1185">Reference proteome</keyword>
<dbReference type="Pfam" id="PF01734">
    <property type="entry name" value="Patatin"/>
    <property type="match status" value="1"/>
</dbReference>
<name>U1HH34_ENDPU</name>
<organism evidence="5 6">
    <name type="scientific">Endocarpon pusillum (strain Z07020 / HMAS-L-300199)</name>
    <name type="common">Lichen-forming fungus</name>
    <dbReference type="NCBI Taxonomy" id="1263415"/>
    <lineage>
        <taxon>Eukaryota</taxon>
        <taxon>Fungi</taxon>
        <taxon>Dikarya</taxon>
        <taxon>Ascomycota</taxon>
        <taxon>Pezizomycotina</taxon>
        <taxon>Eurotiomycetes</taxon>
        <taxon>Chaetothyriomycetidae</taxon>
        <taxon>Verrucariales</taxon>
        <taxon>Verrucariaceae</taxon>
        <taxon>Endocarpon</taxon>
    </lineage>
</organism>
<evidence type="ECO:0000256" key="2">
    <source>
        <dbReference type="PROSITE-ProRule" id="PRU01161"/>
    </source>
</evidence>
<dbReference type="InterPro" id="IPR016035">
    <property type="entry name" value="Acyl_Trfase/lysoPLipase"/>
</dbReference>
<feature type="compositionally biased region" description="Polar residues" evidence="3">
    <location>
        <begin position="557"/>
        <end position="566"/>
    </location>
</feature>
<dbReference type="EMBL" id="KE721405">
    <property type="protein sequence ID" value="ERF69480.1"/>
    <property type="molecule type" value="Genomic_DNA"/>
</dbReference>
<proteinExistence type="predicted"/>
<dbReference type="Proteomes" id="UP000019373">
    <property type="component" value="Unassembled WGS sequence"/>
</dbReference>
<accession>U1HH34</accession>
<dbReference type="GO" id="GO:0016020">
    <property type="term" value="C:membrane"/>
    <property type="evidence" value="ECO:0007669"/>
    <property type="project" value="TreeGrafter"/>
</dbReference>
<dbReference type="eggNOG" id="KOG4231">
    <property type="taxonomic scope" value="Eukaryota"/>
</dbReference>
<dbReference type="PROSITE" id="PS51635">
    <property type="entry name" value="PNPLA"/>
    <property type="match status" value="1"/>
</dbReference>
<feature type="short sequence motif" description="GXGXXG" evidence="2">
    <location>
        <begin position="26"/>
        <end position="31"/>
    </location>
</feature>
<dbReference type="GO" id="GO:0019369">
    <property type="term" value="P:arachidonate metabolic process"/>
    <property type="evidence" value="ECO:0007669"/>
    <property type="project" value="TreeGrafter"/>
</dbReference>
<dbReference type="GO" id="GO:0047499">
    <property type="term" value="F:calcium-independent phospholipase A2 activity"/>
    <property type="evidence" value="ECO:0007669"/>
    <property type="project" value="TreeGrafter"/>
</dbReference>
<feature type="compositionally biased region" description="Polar residues" evidence="3">
    <location>
        <begin position="465"/>
        <end position="479"/>
    </location>
</feature>
<evidence type="ECO:0000256" key="1">
    <source>
        <dbReference type="ARBA" id="ARBA00023098"/>
    </source>
</evidence>
<feature type="compositionally biased region" description="Basic and acidic residues" evidence="3">
    <location>
        <begin position="502"/>
        <end position="516"/>
    </location>
</feature>
<dbReference type="AlphaFoldDB" id="U1HH34"/>
<protein>
    <recommendedName>
        <fullName evidence="4">PNPLA domain-containing protein</fullName>
    </recommendedName>
</protein>
<feature type="region of interest" description="Disordered" evidence="3">
    <location>
        <begin position="426"/>
        <end position="591"/>
    </location>
</feature>
<dbReference type="InterPro" id="IPR002641">
    <property type="entry name" value="PNPLA_dom"/>
</dbReference>
<dbReference type="PANTHER" id="PTHR24185">
    <property type="entry name" value="CALCIUM-INDEPENDENT PHOSPHOLIPASE A2-GAMMA"/>
    <property type="match status" value="1"/>
</dbReference>
<evidence type="ECO:0000313" key="5">
    <source>
        <dbReference type="EMBL" id="ERF69480.1"/>
    </source>
</evidence>
<dbReference type="OrthoDB" id="630895at2759"/>
<dbReference type="RefSeq" id="XP_007804892.1">
    <property type="nucleotide sequence ID" value="XM_007806701.1"/>
</dbReference>
<reference evidence="6" key="1">
    <citation type="journal article" date="2014" name="BMC Genomics">
        <title>Genome characteristics reveal the impact of lichenization on lichen-forming fungus Endocarpon pusillum Hedwig (Verrucariales, Ascomycota).</title>
        <authorList>
            <person name="Wang Y.-Y."/>
            <person name="Liu B."/>
            <person name="Zhang X.-Y."/>
            <person name="Zhou Q.-M."/>
            <person name="Zhang T."/>
            <person name="Li H."/>
            <person name="Yu Y.-F."/>
            <person name="Zhang X.-L."/>
            <person name="Hao X.-Y."/>
            <person name="Wang M."/>
            <person name="Wang L."/>
            <person name="Wei J.-C."/>
        </authorList>
    </citation>
    <scope>NUCLEOTIDE SEQUENCE [LARGE SCALE GENOMIC DNA]</scope>
    <source>
        <strain evidence="6">Z07020 / HMAS-L-300199</strain>
    </source>
</reference>
<evidence type="ECO:0000256" key="3">
    <source>
        <dbReference type="SAM" id="MobiDB-lite"/>
    </source>
</evidence>
<feature type="domain" description="PNPLA" evidence="4">
    <location>
        <begin position="22"/>
        <end position="288"/>
    </location>
</feature>
<dbReference type="GeneID" id="19242180"/>
<keyword evidence="1" id="KW-0443">Lipid metabolism</keyword>
<dbReference type="HOGENOM" id="CLU_000288_144_6_1"/>
<dbReference type="SUPFAM" id="SSF52151">
    <property type="entry name" value="FabD/lysophospholipase-like"/>
    <property type="match status" value="1"/>
</dbReference>
<evidence type="ECO:0000313" key="6">
    <source>
        <dbReference type="Proteomes" id="UP000019373"/>
    </source>
</evidence>